<keyword evidence="7" id="KW-0067">ATP-binding</keyword>
<reference evidence="12 13" key="1">
    <citation type="submission" date="2023-07" db="EMBL/GenBank/DDBJ databases">
        <title>Sequencing the genomes of 1000 actinobacteria strains.</title>
        <authorList>
            <person name="Klenk H.-P."/>
        </authorList>
    </citation>
    <scope>NUCLEOTIDE SEQUENCE [LARGE SCALE GENOMIC DNA]</scope>
    <source>
        <strain evidence="12 13">DSM 44109</strain>
    </source>
</reference>
<evidence type="ECO:0000256" key="5">
    <source>
        <dbReference type="ARBA" id="ARBA00022741"/>
    </source>
</evidence>
<evidence type="ECO:0000259" key="10">
    <source>
        <dbReference type="Pfam" id="PF02518"/>
    </source>
</evidence>
<protein>
    <recommendedName>
        <fullName evidence="2">histidine kinase</fullName>
        <ecNumber evidence="2">2.7.13.3</ecNumber>
    </recommendedName>
</protein>
<name>A0ABT9R9Z4_9ACTN</name>
<evidence type="ECO:0000256" key="2">
    <source>
        <dbReference type="ARBA" id="ARBA00012438"/>
    </source>
</evidence>
<dbReference type="Proteomes" id="UP001230426">
    <property type="component" value="Unassembled WGS sequence"/>
</dbReference>
<proteinExistence type="predicted"/>
<dbReference type="PANTHER" id="PTHR24421:SF10">
    <property type="entry name" value="NITRATE_NITRITE SENSOR PROTEIN NARQ"/>
    <property type="match status" value="1"/>
</dbReference>
<gene>
    <name evidence="12" type="ORF">J2S55_004937</name>
</gene>
<feature type="transmembrane region" description="Helical" evidence="9">
    <location>
        <begin position="77"/>
        <end position="99"/>
    </location>
</feature>
<dbReference type="Pfam" id="PF07730">
    <property type="entry name" value="HisKA_3"/>
    <property type="match status" value="1"/>
</dbReference>
<dbReference type="Gene3D" id="3.30.565.10">
    <property type="entry name" value="Histidine kinase-like ATPase, C-terminal domain"/>
    <property type="match status" value="1"/>
</dbReference>
<comment type="caution">
    <text evidence="12">The sequence shown here is derived from an EMBL/GenBank/DDBJ whole genome shotgun (WGS) entry which is preliminary data.</text>
</comment>
<evidence type="ECO:0000256" key="7">
    <source>
        <dbReference type="ARBA" id="ARBA00022840"/>
    </source>
</evidence>
<evidence type="ECO:0000259" key="11">
    <source>
        <dbReference type="Pfam" id="PF07730"/>
    </source>
</evidence>
<dbReference type="EMBL" id="JAUSRB010000002">
    <property type="protein sequence ID" value="MDP9865671.1"/>
    <property type="molecule type" value="Genomic_DNA"/>
</dbReference>
<dbReference type="RefSeq" id="WP_306865364.1">
    <property type="nucleotide sequence ID" value="NZ_JAUSRB010000002.1"/>
</dbReference>
<keyword evidence="3" id="KW-0597">Phosphoprotein</keyword>
<dbReference type="InterPro" id="IPR036890">
    <property type="entry name" value="HATPase_C_sf"/>
</dbReference>
<keyword evidence="9" id="KW-0812">Transmembrane</keyword>
<dbReference type="Pfam" id="PF02518">
    <property type="entry name" value="HATPase_c"/>
    <property type="match status" value="1"/>
</dbReference>
<dbReference type="Gene3D" id="1.20.5.1930">
    <property type="match status" value="1"/>
</dbReference>
<evidence type="ECO:0000256" key="3">
    <source>
        <dbReference type="ARBA" id="ARBA00022553"/>
    </source>
</evidence>
<feature type="transmembrane region" description="Helical" evidence="9">
    <location>
        <begin position="111"/>
        <end position="131"/>
    </location>
</feature>
<evidence type="ECO:0000313" key="13">
    <source>
        <dbReference type="Proteomes" id="UP001230426"/>
    </source>
</evidence>
<evidence type="ECO:0000256" key="4">
    <source>
        <dbReference type="ARBA" id="ARBA00022679"/>
    </source>
</evidence>
<keyword evidence="9" id="KW-1133">Transmembrane helix</keyword>
<dbReference type="CDD" id="cd16917">
    <property type="entry name" value="HATPase_UhpB-NarQ-NarX-like"/>
    <property type="match status" value="1"/>
</dbReference>
<dbReference type="SUPFAM" id="SSF55874">
    <property type="entry name" value="ATPase domain of HSP90 chaperone/DNA topoisomerase II/histidine kinase"/>
    <property type="match status" value="1"/>
</dbReference>
<keyword evidence="8" id="KW-0902">Two-component regulatory system</keyword>
<feature type="transmembrane region" description="Helical" evidence="9">
    <location>
        <begin position="143"/>
        <end position="164"/>
    </location>
</feature>
<evidence type="ECO:0000256" key="9">
    <source>
        <dbReference type="SAM" id="Phobius"/>
    </source>
</evidence>
<comment type="catalytic activity">
    <reaction evidence="1">
        <text>ATP + protein L-histidine = ADP + protein N-phospho-L-histidine.</text>
        <dbReference type="EC" id="2.7.13.3"/>
    </reaction>
</comment>
<feature type="domain" description="Histidine kinase/HSP90-like ATPase" evidence="10">
    <location>
        <begin position="322"/>
        <end position="412"/>
    </location>
</feature>
<evidence type="ECO:0000256" key="6">
    <source>
        <dbReference type="ARBA" id="ARBA00022777"/>
    </source>
</evidence>
<dbReference type="GO" id="GO:0016301">
    <property type="term" value="F:kinase activity"/>
    <property type="evidence" value="ECO:0007669"/>
    <property type="project" value="UniProtKB-KW"/>
</dbReference>
<keyword evidence="5" id="KW-0547">Nucleotide-binding</keyword>
<keyword evidence="4" id="KW-0808">Transferase</keyword>
<sequence length="418" mass="44046">MEYGEAAPVGGQVLRRVSHLIDRSGPWALGLAVLLLSWVSGDGLTQAPSLWRHPGFLPVLAASALAAGAVRRTRWPLSVMAAVGWVSFGLWPAVVIASYHAGTGLRRLIDVVAYALAATAVMGGSVVADAVADGARRTVTETVVDGAMPLAALVALPLVAGLWVNARRQVVVALRERAERLERDQRDRTDRARAQERTRIAREMHDVVAHRVSLMVLHAGALEVRTLEERSAQEAALIQAIGREALVNLREVLGVLRSPYPGAVAVGPDGGGSGPGGGEGVPLAPQPTLADLDRLLDQSRSLGIPVSRHDEGMARPLPAMVERTAYRLVQEALTNVHKHAGDASAAVFLRYLPGTFEVVVDNGLSTAAAEPLPGAGLGLTGLRERVELAGGEFEVGRLPGGGFRTSARLPAERVEGVV</sequence>
<dbReference type="EC" id="2.7.13.3" evidence="2"/>
<keyword evidence="9" id="KW-0472">Membrane</keyword>
<dbReference type="InterPro" id="IPR050482">
    <property type="entry name" value="Sensor_HK_TwoCompSys"/>
</dbReference>
<dbReference type="InterPro" id="IPR003594">
    <property type="entry name" value="HATPase_dom"/>
</dbReference>
<accession>A0ABT9R9Z4</accession>
<evidence type="ECO:0000256" key="8">
    <source>
        <dbReference type="ARBA" id="ARBA00023012"/>
    </source>
</evidence>
<keyword evidence="6 12" id="KW-0418">Kinase</keyword>
<keyword evidence="13" id="KW-1185">Reference proteome</keyword>
<feature type="domain" description="Signal transduction histidine kinase subgroup 3 dimerisation and phosphoacceptor" evidence="11">
    <location>
        <begin position="196"/>
        <end position="259"/>
    </location>
</feature>
<dbReference type="PANTHER" id="PTHR24421">
    <property type="entry name" value="NITRATE/NITRITE SENSOR PROTEIN NARX-RELATED"/>
    <property type="match status" value="1"/>
</dbReference>
<evidence type="ECO:0000256" key="1">
    <source>
        <dbReference type="ARBA" id="ARBA00000085"/>
    </source>
</evidence>
<organism evidence="12 13">
    <name type="scientific">Streptosporangium brasiliense</name>
    <dbReference type="NCBI Taxonomy" id="47480"/>
    <lineage>
        <taxon>Bacteria</taxon>
        <taxon>Bacillati</taxon>
        <taxon>Actinomycetota</taxon>
        <taxon>Actinomycetes</taxon>
        <taxon>Streptosporangiales</taxon>
        <taxon>Streptosporangiaceae</taxon>
        <taxon>Streptosporangium</taxon>
    </lineage>
</organism>
<dbReference type="InterPro" id="IPR011712">
    <property type="entry name" value="Sig_transdc_His_kin_sub3_dim/P"/>
</dbReference>
<evidence type="ECO:0000313" key="12">
    <source>
        <dbReference type="EMBL" id="MDP9865671.1"/>
    </source>
</evidence>